<protein>
    <submittedName>
        <fullName evidence="1">Uncharacterized protein</fullName>
    </submittedName>
</protein>
<sequence>LHEVKKGAWVAFEDEFGAAKEREVFYEAQQGRSGVKRNLFESFRNKMGNGPIFALPEGSDK</sequence>
<comment type="caution">
    <text evidence="1">The sequence shown here is derived from an EMBL/GenBank/DDBJ whole genome shotgun (WGS) entry which is preliminary data.</text>
</comment>
<dbReference type="EMBL" id="BKCJ011379416">
    <property type="protein sequence ID" value="GFD27745.1"/>
    <property type="molecule type" value="Genomic_DNA"/>
</dbReference>
<evidence type="ECO:0000313" key="1">
    <source>
        <dbReference type="EMBL" id="GFD27745.1"/>
    </source>
</evidence>
<name>A0A699UXX6_TANCI</name>
<dbReference type="AlphaFoldDB" id="A0A699UXX6"/>
<accession>A0A699UXX6</accession>
<organism evidence="1">
    <name type="scientific">Tanacetum cinerariifolium</name>
    <name type="common">Dalmatian daisy</name>
    <name type="synonym">Chrysanthemum cinerariifolium</name>
    <dbReference type="NCBI Taxonomy" id="118510"/>
    <lineage>
        <taxon>Eukaryota</taxon>
        <taxon>Viridiplantae</taxon>
        <taxon>Streptophyta</taxon>
        <taxon>Embryophyta</taxon>
        <taxon>Tracheophyta</taxon>
        <taxon>Spermatophyta</taxon>
        <taxon>Magnoliopsida</taxon>
        <taxon>eudicotyledons</taxon>
        <taxon>Gunneridae</taxon>
        <taxon>Pentapetalae</taxon>
        <taxon>asterids</taxon>
        <taxon>campanulids</taxon>
        <taxon>Asterales</taxon>
        <taxon>Asteraceae</taxon>
        <taxon>Asteroideae</taxon>
        <taxon>Anthemideae</taxon>
        <taxon>Anthemidinae</taxon>
        <taxon>Tanacetum</taxon>
    </lineage>
</organism>
<feature type="non-terminal residue" evidence="1">
    <location>
        <position position="1"/>
    </location>
</feature>
<gene>
    <name evidence="1" type="ORF">Tci_899714</name>
</gene>
<proteinExistence type="predicted"/>
<reference evidence="1" key="1">
    <citation type="journal article" date="2019" name="Sci. Rep.">
        <title>Draft genome of Tanacetum cinerariifolium, the natural source of mosquito coil.</title>
        <authorList>
            <person name="Yamashiro T."/>
            <person name="Shiraishi A."/>
            <person name="Satake H."/>
            <person name="Nakayama K."/>
        </authorList>
    </citation>
    <scope>NUCLEOTIDE SEQUENCE</scope>
</reference>